<name>A0ACC7VHM7_9BACI</name>
<dbReference type="EMBL" id="WMEU01000002">
    <property type="protein sequence ID" value="MYL53620.1"/>
    <property type="molecule type" value="Genomic_DNA"/>
</dbReference>
<comment type="caution">
    <text evidence="1">The sequence shown here is derived from an EMBL/GenBank/DDBJ whole genome shotgun (WGS) entry which is preliminary data.</text>
</comment>
<dbReference type="Proteomes" id="UP000466692">
    <property type="component" value="Unassembled WGS sequence"/>
</dbReference>
<reference evidence="1" key="1">
    <citation type="submission" date="2019-11" db="EMBL/GenBank/DDBJ databases">
        <title>Genome sequences of 17 halophilic strains isolated from different environments.</title>
        <authorList>
            <person name="Furrow R.E."/>
        </authorList>
    </citation>
    <scope>NUCLEOTIDE SEQUENCE</scope>
    <source>
        <strain evidence="1">22510_22_Filter</strain>
    </source>
</reference>
<keyword evidence="2" id="KW-1185">Reference proteome</keyword>
<proteinExistence type="predicted"/>
<accession>A0ACC7VHM7</accession>
<sequence length="97" mass="11651">MLTLLIKSQPYKKMTRMIKDNQQQYFETEEWIELYDTVISTNTNQFKLEHVHDMSYKPLSDRYGFLYLHTNQGVFSYNVAVSPSDFIEAFKQLKEQK</sequence>
<organism evidence="1 2">
    <name type="scientific">Pontibacillus yanchengensis</name>
    <dbReference type="NCBI Taxonomy" id="462910"/>
    <lineage>
        <taxon>Bacteria</taxon>
        <taxon>Bacillati</taxon>
        <taxon>Bacillota</taxon>
        <taxon>Bacilli</taxon>
        <taxon>Bacillales</taxon>
        <taxon>Bacillaceae</taxon>
        <taxon>Pontibacillus</taxon>
    </lineage>
</organism>
<evidence type="ECO:0000313" key="2">
    <source>
        <dbReference type="Proteomes" id="UP000466692"/>
    </source>
</evidence>
<evidence type="ECO:0000313" key="1">
    <source>
        <dbReference type="EMBL" id="MYL53620.1"/>
    </source>
</evidence>
<protein>
    <submittedName>
        <fullName evidence="1">Uncharacterized protein</fullName>
    </submittedName>
</protein>
<gene>
    <name evidence="1" type="ORF">GLW08_09755</name>
</gene>